<feature type="transmembrane region" description="Helical" evidence="2">
    <location>
        <begin position="344"/>
        <end position="363"/>
    </location>
</feature>
<evidence type="ECO:0000313" key="5">
    <source>
        <dbReference type="EMBL" id="CAB5062192.1"/>
    </source>
</evidence>
<dbReference type="InterPro" id="IPR002656">
    <property type="entry name" value="Acyl_transf_3_dom"/>
</dbReference>
<gene>
    <name evidence="4" type="ORF">UFOPK4098_00226</name>
    <name evidence="5" type="ORF">UFOPK4347_00457</name>
</gene>
<name>A0A6J7PX97_9ZZZZ</name>
<keyword evidence="2" id="KW-0472">Membrane</keyword>
<feature type="transmembrane region" description="Helical" evidence="2">
    <location>
        <begin position="100"/>
        <end position="118"/>
    </location>
</feature>
<dbReference type="PANTHER" id="PTHR23028:SF53">
    <property type="entry name" value="ACYL_TRANSF_3 DOMAIN-CONTAINING PROTEIN"/>
    <property type="match status" value="1"/>
</dbReference>
<protein>
    <submittedName>
        <fullName evidence="4">Unannotated protein</fullName>
    </submittedName>
</protein>
<keyword evidence="2" id="KW-1133">Transmembrane helix</keyword>
<feature type="domain" description="Acyltransferase 3" evidence="3">
    <location>
        <begin position="32"/>
        <end position="394"/>
    </location>
</feature>
<reference evidence="4" key="1">
    <citation type="submission" date="2020-05" db="EMBL/GenBank/DDBJ databases">
        <authorList>
            <person name="Chiriac C."/>
            <person name="Salcher M."/>
            <person name="Ghai R."/>
            <person name="Kavagutti S V."/>
        </authorList>
    </citation>
    <scope>NUCLEOTIDE SEQUENCE</scope>
</reference>
<feature type="compositionally biased region" description="Low complexity" evidence="1">
    <location>
        <begin position="674"/>
        <end position="702"/>
    </location>
</feature>
<dbReference type="Pfam" id="PF01757">
    <property type="entry name" value="Acyl_transf_3"/>
    <property type="match status" value="1"/>
</dbReference>
<feature type="transmembrane region" description="Helical" evidence="2">
    <location>
        <begin position="383"/>
        <end position="401"/>
    </location>
</feature>
<dbReference type="AlphaFoldDB" id="A0A6J7PX97"/>
<evidence type="ECO:0000256" key="1">
    <source>
        <dbReference type="SAM" id="MobiDB-lite"/>
    </source>
</evidence>
<proteinExistence type="predicted"/>
<accession>A0A6J7PX97</accession>
<feature type="transmembrane region" description="Helical" evidence="2">
    <location>
        <begin position="54"/>
        <end position="79"/>
    </location>
</feature>
<keyword evidence="2" id="KW-0812">Transmembrane</keyword>
<dbReference type="GO" id="GO:0009103">
    <property type="term" value="P:lipopolysaccharide biosynthetic process"/>
    <property type="evidence" value="ECO:0007669"/>
    <property type="project" value="TreeGrafter"/>
</dbReference>
<evidence type="ECO:0000259" key="3">
    <source>
        <dbReference type="Pfam" id="PF01757"/>
    </source>
</evidence>
<feature type="transmembrane region" description="Helical" evidence="2">
    <location>
        <begin position="239"/>
        <end position="264"/>
    </location>
</feature>
<feature type="transmembrane region" description="Helical" evidence="2">
    <location>
        <begin position="21"/>
        <end position="48"/>
    </location>
</feature>
<dbReference type="EMBL" id="CAFBPN010000005">
    <property type="protein sequence ID" value="CAB5009997.1"/>
    <property type="molecule type" value="Genomic_DNA"/>
</dbReference>
<evidence type="ECO:0000313" key="4">
    <source>
        <dbReference type="EMBL" id="CAB5009997.1"/>
    </source>
</evidence>
<feature type="transmembrane region" description="Helical" evidence="2">
    <location>
        <begin position="161"/>
        <end position="182"/>
    </location>
</feature>
<dbReference type="GO" id="GO:0016747">
    <property type="term" value="F:acyltransferase activity, transferring groups other than amino-acyl groups"/>
    <property type="evidence" value="ECO:0007669"/>
    <property type="project" value="InterPro"/>
</dbReference>
<dbReference type="GO" id="GO:0016020">
    <property type="term" value="C:membrane"/>
    <property type="evidence" value="ECO:0007669"/>
    <property type="project" value="TreeGrafter"/>
</dbReference>
<dbReference type="InterPro" id="IPR050879">
    <property type="entry name" value="Acyltransferase_3"/>
</dbReference>
<feature type="transmembrane region" description="Helical" evidence="2">
    <location>
        <begin position="432"/>
        <end position="451"/>
    </location>
</feature>
<feature type="region of interest" description="Disordered" evidence="1">
    <location>
        <begin position="670"/>
        <end position="702"/>
    </location>
</feature>
<dbReference type="EMBL" id="CAFBQU010000007">
    <property type="protein sequence ID" value="CAB5062192.1"/>
    <property type="molecule type" value="Genomic_DNA"/>
</dbReference>
<feature type="transmembrane region" description="Helical" evidence="2">
    <location>
        <begin position="276"/>
        <end position="297"/>
    </location>
</feature>
<feature type="transmembrane region" description="Helical" evidence="2">
    <location>
        <begin position="312"/>
        <end position="332"/>
    </location>
</feature>
<sequence>MRSTQTWGYRLSRLPPDSTGGLRAAAVVPYLPGLDGLRAVAVIAVIFYHANHSWLQGGFLGVEVFFVISGYLITLLLVAESQRTGTVNLREFWLRRARRLLPALWTLLVGITVYVALFKRSELGTLRGDVLAGFFYISNWFQIHTGSSYFSAFAFAPLRHLWSLAVEEQFYLIWPLLMFALLKLARRRLPLIGLCFFLSAVGIAVFTAVTYRTGPIANPADTANQYFSFLGRDVARIDFVYLSTITRAGGLFLGAALGVWWRPWYIAEARIAQRSILVDVIGVLGLAALAVMAWRFTNVVTGAETGSHGYDLLYRGGFFLVGLATVAVIAAVTHPSTLLGRVVLGNKVFVWLGVRSYGLYLYHWPIFQISRHIAGNALSWGRFAFLMACTLLVTEASYRFIETPIRKGKLGVWLRTWHGAATPERKLHRRKMVGAGVVLALAPVFAIANLSTAKIELDAISQSLVNADGFITNIMPTTVPSTIPTSSIAGQVTTSTVAPTTVPAERIDILAIGDSVMLGAAPEMTKYGVTVDAQKSRPFKAALPIVNYVKSINALGSAVVIHLGTNSGTSQETIDSIISVLADVPLVVVLTNAVPGKDWEESNNRLIRALPDRYPNVQVLDWKKYASEHPKWLYDDLTHLRPMGQRKYTALIMEALGRPGPQFEEALLSVPGQTTTTSSSTPASTSSSTSSTTVRATTTSVK</sequence>
<evidence type="ECO:0000256" key="2">
    <source>
        <dbReference type="SAM" id="Phobius"/>
    </source>
</evidence>
<feature type="transmembrane region" description="Helical" evidence="2">
    <location>
        <begin position="189"/>
        <end position="211"/>
    </location>
</feature>
<dbReference type="PANTHER" id="PTHR23028">
    <property type="entry name" value="ACETYLTRANSFERASE"/>
    <property type="match status" value="1"/>
</dbReference>
<dbReference type="SUPFAM" id="SSF52266">
    <property type="entry name" value="SGNH hydrolase"/>
    <property type="match status" value="1"/>
</dbReference>
<organism evidence="4">
    <name type="scientific">freshwater metagenome</name>
    <dbReference type="NCBI Taxonomy" id="449393"/>
    <lineage>
        <taxon>unclassified sequences</taxon>
        <taxon>metagenomes</taxon>
        <taxon>ecological metagenomes</taxon>
    </lineage>
</organism>